<proteinExistence type="inferred from homology"/>
<feature type="region of interest" description="Disordered" evidence="4">
    <location>
        <begin position="308"/>
        <end position="360"/>
    </location>
</feature>
<keyword evidence="6" id="KW-1185">Reference proteome</keyword>
<dbReference type="GO" id="GO:0042026">
    <property type="term" value="P:protein refolding"/>
    <property type="evidence" value="ECO:0007669"/>
    <property type="project" value="TreeGrafter"/>
</dbReference>
<dbReference type="PANTHER" id="PTHR45640:SF13">
    <property type="entry name" value="HEAT SHOCK PROTEIN 22-RELATED"/>
    <property type="match status" value="1"/>
</dbReference>
<dbReference type="GO" id="GO:0005737">
    <property type="term" value="C:cytoplasm"/>
    <property type="evidence" value="ECO:0007669"/>
    <property type="project" value="TreeGrafter"/>
</dbReference>
<dbReference type="KEGG" id="apln:108736385"/>
<evidence type="ECO:0000256" key="4">
    <source>
        <dbReference type="SAM" id="MobiDB-lite"/>
    </source>
</evidence>
<feature type="region of interest" description="Disordered" evidence="4">
    <location>
        <begin position="123"/>
        <end position="164"/>
    </location>
</feature>
<dbReference type="GeneID" id="108736385"/>
<organism evidence="6 7">
    <name type="scientific">Agrilus planipennis</name>
    <name type="common">Emerald ash borer</name>
    <name type="synonym">Agrilus marcopoli</name>
    <dbReference type="NCBI Taxonomy" id="224129"/>
    <lineage>
        <taxon>Eukaryota</taxon>
        <taxon>Metazoa</taxon>
        <taxon>Ecdysozoa</taxon>
        <taxon>Arthropoda</taxon>
        <taxon>Hexapoda</taxon>
        <taxon>Insecta</taxon>
        <taxon>Pterygota</taxon>
        <taxon>Neoptera</taxon>
        <taxon>Endopterygota</taxon>
        <taxon>Coleoptera</taxon>
        <taxon>Polyphaga</taxon>
        <taxon>Elateriformia</taxon>
        <taxon>Buprestoidea</taxon>
        <taxon>Buprestidae</taxon>
        <taxon>Agrilinae</taxon>
        <taxon>Agrilus</taxon>
    </lineage>
</organism>
<dbReference type="InterPro" id="IPR008978">
    <property type="entry name" value="HSP20-like_chaperone"/>
</dbReference>
<dbReference type="InParanoid" id="A0A1W4WK36"/>
<dbReference type="GO" id="GO:0005634">
    <property type="term" value="C:nucleus"/>
    <property type="evidence" value="ECO:0007669"/>
    <property type="project" value="TreeGrafter"/>
</dbReference>
<dbReference type="SUPFAM" id="SSF49764">
    <property type="entry name" value="HSP20-like chaperones"/>
    <property type="match status" value="2"/>
</dbReference>
<dbReference type="GO" id="GO:0051082">
    <property type="term" value="F:unfolded protein binding"/>
    <property type="evidence" value="ECO:0007669"/>
    <property type="project" value="TreeGrafter"/>
</dbReference>
<protein>
    <submittedName>
        <fullName evidence="7">Uncharacterized protein LOC108736385</fullName>
    </submittedName>
</protein>
<feature type="compositionally biased region" description="Basic and acidic residues" evidence="4">
    <location>
        <begin position="348"/>
        <end position="360"/>
    </location>
</feature>
<dbReference type="STRING" id="224129.A0A1W4WK36"/>
<evidence type="ECO:0000256" key="2">
    <source>
        <dbReference type="PROSITE-ProRule" id="PRU00285"/>
    </source>
</evidence>
<reference evidence="7" key="1">
    <citation type="submission" date="2025-08" db="UniProtKB">
        <authorList>
            <consortium name="RefSeq"/>
        </authorList>
    </citation>
    <scope>IDENTIFICATION</scope>
    <source>
        <tissue evidence="7">Entire body</tissue>
    </source>
</reference>
<evidence type="ECO:0000313" key="6">
    <source>
        <dbReference type="Proteomes" id="UP000192223"/>
    </source>
</evidence>
<name>A0A1W4WK36_AGRPL</name>
<dbReference type="InterPro" id="IPR001436">
    <property type="entry name" value="Alpha-crystallin/sHSP_animal"/>
</dbReference>
<evidence type="ECO:0000259" key="5">
    <source>
        <dbReference type="PROSITE" id="PS01031"/>
    </source>
</evidence>
<evidence type="ECO:0000313" key="7">
    <source>
        <dbReference type="RefSeq" id="XP_018324296.2"/>
    </source>
</evidence>
<keyword evidence="1" id="KW-0346">Stress response</keyword>
<dbReference type="PROSITE" id="PS01031">
    <property type="entry name" value="SHSP"/>
    <property type="match status" value="2"/>
</dbReference>
<accession>A0A1W4WK36</accession>
<dbReference type="Pfam" id="PF00011">
    <property type="entry name" value="HSP20"/>
    <property type="match status" value="2"/>
</dbReference>
<dbReference type="PRINTS" id="PR00299">
    <property type="entry name" value="ACRYSTALLIN"/>
</dbReference>
<feature type="compositionally biased region" description="Polar residues" evidence="4">
    <location>
        <begin position="123"/>
        <end position="133"/>
    </location>
</feature>
<comment type="similarity">
    <text evidence="2 3">Belongs to the small heat shock protein (HSP20) family.</text>
</comment>
<gene>
    <name evidence="7" type="primary">LOC108736385</name>
</gene>
<feature type="compositionally biased region" description="Basic and acidic residues" evidence="4">
    <location>
        <begin position="325"/>
        <end position="335"/>
    </location>
</feature>
<dbReference type="AlphaFoldDB" id="A0A1W4WK36"/>
<dbReference type="RefSeq" id="XP_018324296.2">
    <property type="nucleotide sequence ID" value="XM_018468794.2"/>
</dbReference>
<dbReference type="PANTHER" id="PTHR45640">
    <property type="entry name" value="HEAT SHOCK PROTEIN HSP-12.2-RELATED"/>
    <property type="match status" value="1"/>
</dbReference>
<evidence type="ECO:0000256" key="1">
    <source>
        <dbReference type="ARBA" id="ARBA00023016"/>
    </source>
</evidence>
<feature type="domain" description="SHSP" evidence="5">
    <location>
        <begin position="233"/>
        <end position="341"/>
    </location>
</feature>
<feature type="compositionally biased region" description="Basic and acidic residues" evidence="4">
    <location>
        <begin position="142"/>
        <end position="151"/>
    </location>
</feature>
<dbReference type="InterPro" id="IPR002068">
    <property type="entry name" value="A-crystallin/Hsp20_dom"/>
</dbReference>
<dbReference type="Proteomes" id="UP000192223">
    <property type="component" value="Unplaced"/>
</dbReference>
<dbReference type="CDD" id="cd06526">
    <property type="entry name" value="metazoan_ACD"/>
    <property type="match status" value="2"/>
</dbReference>
<dbReference type="OrthoDB" id="1431247at2759"/>
<sequence>MSLLLWDPFRPSRVLDQQFGLGLDPEDLLAPLERSLFRCPAGYLRHWRTPSAARDTGSVVTADKDKFQVNLDVQHFKPEEIKVTASGNTLIIEGKHEEKPDEHGYISRHFVRRYVLPEGHDMNQVQSNLSSDGVLSITAPRKSSDGKEEKSIPIQQTGQPSKPIENKQKKLLISEFLLSNMSLMMFDPFRPSRIMDQHFGLGLTPEDLFAPLTLPIERSLIRSPAGYLRPWRTPSSASDAGSLIQSDKDKFQVSLDVQHFKPEEIKVTSSGHTITIEGKHEEKPDEHGFISRHFVRRYVLPDDHDVDQVQSSLSSDGVLTITAPRKSEGGKDEKPIPIQQTGQPSRPIEAKKEEKEEKKK</sequence>
<dbReference type="Gene3D" id="2.60.40.790">
    <property type="match status" value="2"/>
</dbReference>
<dbReference type="GO" id="GO:0009408">
    <property type="term" value="P:response to heat"/>
    <property type="evidence" value="ECO:0007669"/>
    <property type="project" value="TreeGrafter"/>
</dbReference>
<evidence type="ECO:0000256" key="3">
    <source>
        <dbReference type="RuleBase" id="RU003616"/>
    </source>
</evidence>
<feature type="domain" description="SHSP" evidence="5">
    <location>
        <begin position="49"/>
        <end position="157"/>
    </location>
</feature>